<evidence type="ECO:0000313" key="3">
    <source>
        <dbReference type="EMBL" id="NVN10208.1"/>
    </source>
</evidence>
<accession>A0A7Y7M675</accession>
<proteinExistence type="predicted"/>
<dbReference type="Proteomes" id="UP000534870">
    <property type="component" value="Unassembled WGS sequence"/>
</dbReference>
<evidence type="ECO:0000259" key="2">
    <source>
        <dbReference type="Pfam" id="PF01478"/>
    </source>
</evidence>
<feature type="transmembrane region" description="Helical" evidence="1">
    <location>
        <begin position="234"/>
        <end position="255"/>
    </location>
</feature>
<comment type="caution">
    <text evidence="3">The sequence shown here is derived from an EMBL/GenBank/DDBJ whole genome shotgun (WGS) entry which is preliminary data.</text>
</comment>
<organism evidence="3 4">
    <name type="scientific">Nguyenibacter vanlangensis</name>
    <dbReference type="NCBI Taxonomy" id="1216886"/>
    <lineage>
        <taxon>Bacteria</taxon>
        <taxon>Pseudomonadati</taxon>
        <taxon>Pseudomonadota</taxon>
        <taxon>Alphaproteobacteria</taxon>
        <taxon>Acetobacterales</taxon>
        <taxon>Acetobacteraceae</taxon>
        <taxon>Nguyenibacter</taxon>
    </lineage>
</organism>
<feature type="transmembrane region" description="Helical" evidence="1">
    <location>
        <begin position="143"/>
        <end position="163"/>
    </location>
</feature>
<reference evidence="3 4" key="1">
    <citation type="submission" date="2020-06" db="EMBL/GenBank/DDBJ databases">
        <title>Description of novel acetic acid bacteria.</title>
        <authorList>
            <person name="Sombolestani A."/>
        </authorList>
    </citation>
    <scope>NUCLEOTIDE SEQUENCE [LARGE SCALE GENOMIC DNA]</scope>
    <source>
        <strain evidence="3 4">LMG 31431</strain>
    </source>
</reference>
<feature type="transmembrane region" description="Helical" evidence="1">
    <location>
        <begin position="175"/>
        <end position="202"/>
    </location>
</feature>
<feature type="transmembrane region" description="Helical" evidence="1">
    <location>
        <begin position="5"/>
        <end position="22"/>
    </location>
</feature>
<dbReference type="Pfam" id="PF01478">
    <property type="entry name" value="Peptidase_A24"/>
    <property type="match status" value="1"/>
</dbReference>
<keyword evidence="1" id="KW-1133">Transmembrane helix</keyword>
<dbReference type="EMBL" id="JABXXP010000023">
    <property type="protein sequence ID" value="NVN10208.1"/>
    <property type="molecule type" value="Genomic_DNA"/>
</dbReference>
<keyword evidence="1" id="KW-0472">Membrane</keyword>
<feature type="transmembrane region" description="Helical" evidence="1">
    <location>
        <begin position="114"/>
        <end position="136"/>
    </location>
</feature>
<feature type="transmembrane region" description="Helical" evidence="1">
    <location>
        <begin position="72"/>
        <end position="94"/>
    </location>
</feature>
<dbReference type="RefSeq" id="WP_176638991.1">
    <property type="nucleotide sequence ID" value="NZ_JABXXP010000023.1"/>
</dbReference>
<evidence type="ECO:0000313" key="4">
    <source>
        <dbReference type="Proteomes" id="UP000534870"/>
    </source>
</evidence>
<sequence>MGDWLLSIAAMAGMVIWSLLVRDGRTSLAGFGVALWFPISIGLYRVLLRWLPMIGGVYACPVRATSQQQREITAGCLLTAAFSMLCLACMPAPIAAANILALNFACLAALFDRIAGWLPNHVLIPMLLAGLLAGALRGGANAAILGAAASWGAAVLALLFLSVSLRANLLSGEDVAMAAACGAWVGIGDLSIFLSVTGFLYWASCVAVRHVRAPGWGRLDGPERIRMQPTGPSFALGLAITLLLHGVPGLPSWVYRIAAH</sequence>
<protein>
    <submittedName>
        <fullName evidence="3">Prepilin peptidase</fullName>
    </submittedName>
</protein>
<name>A0A7Y7M675_9PROT</name>
<dbReference type="InterPro" id="IPR000045">
    <property type="entry name" value="Prepilin_IV_endopep_pep"/>
</dbReference>
<keyword evidence="1" id="KW-0812">Transmembrane</keyword>
<feature type="transmembrane region" description="Helical" evidence="1">
    <location>
        <begin position="28"/>
        <end position="51"/>
    </location>
</feature>
<gene>
    <name evidence="3" type="ORF">HUK84_03435</name>
</gene>
<evidence type="ECO:0000256" key="1">
    <source>
        <dbReference type="SAM" id="Phobius"/>
    </source>
</evidence>
<feature type="domain" description="Prepilin type IV endopeptidase peptidase" evidence="2">
    <location>
        <begin position="101"/>
        <end position="201"/>
    </location>
</feature>
<dbReference type="AlphaFoldDB" id="A0A7Y7M675"/>